<keyword evidence="1" id="KW-0812">Transmembrane</keyword>
<name>A0A4S3JC23_9EURO</name>
<gene>
    <name evidence="2" type="ORF">EYZ11_007813</name>
</gene>
<comment type="caution">
    <text evidence="2">The sequence shown here is derived from an EMBL/GenBank/DDBJ whole genome shotgun (WGS) entry which is preliminary data.</text>
</comment>
<accession>A0A4S3JC23</accession>
<reference evidence="2 3" key="1">
    <citation type="submission" date="2019-03" db="EMBL/GenBank/DDBJ databases">
        <title>The genome sequence of a newly discovered highly antifungal drug resistant Aspergillus species, Aspergillus tanneri NIH 1004.</title>
        <authorList>
            <person name="Mounaud S."/>
            <person name="Singh I."/>
            <person name="Joardar V."/>
            <person name="Pakala S."/>
            <person name="Pakala S."/>
            <person name="Venepally P."/>
            <person name="Hoover J."/>
            <person name="Nierman W."/>
            <person name="Chung J."/>
            <person name="Losada L."/>
        </authorList>
    </citation>
    <scope>NUCLEOTIDE SEQUENCE [LARGE SCALE GENOMIC DNA]</scope>
    <source>
        <strain evidence="2 3">NIH1004</strain>
    </source>
</reference>
<evidence type="ECO:0000256" key="1">
    <source>
        <dbReference type="SAM" id="Phobius"/>
    </source>
</evidence>
<evidence type="ECO:0000313" key="3">
    <source>
        <dbReference type="Proteomes" id="UP000308092"/>
    </source>
</evidence>
<dbReference type="AlphaFoldDB" id="A0A4S3JC23"/>
<dbReference type="EMBL" id="SOSA01000314">
    <property type="protein sequence ID" value="THC92706.1"/>
    <property type="molecule type" value="Genomic_DNA"/>
</dbReference>
<keyword evidence="3" id="KW-1185">Reference proteome</keyword>
<feature type="transmembrane region" description="Helical" evidence="1">
    <location>
        <begin position="12"/>
        <end position="32"/>
    </location>
</feature>
<proteinExistence type="predicted"/>
<protein>
    <submittedName>
        <fullName evidence="2">Uncharacterized protein</fullName>
    </submittedName>
</protein>
<evidence type="ECO:0000313" key="2">
    <source>
        <dbReference type="EMBL" id="THC92706.1"/>
    </source>
</evidence>
<feature type="transmembrane region" description="Helical" evidence="1">
    <location>
        <begin position="44"/>
        <end position="66"/>
    </location>
</feature>
<dbReference type="STRING" id="1220188.A0A4S3JC23"/>
<dbReference type="VEuPathDB" id="FungiDB:EYZ11_007813"/>
<sequence>MAGPATPFQVEVWIEYGIGVLILLLRIFARLMTTRSGIWDGDDYFTILVLLFWTAQLAMLELIGIIDHP</sequence>
<organism evidence="2 3">
    <name type="scientific">Aspergillus tanneri</name>
    <dbReference type="NCBI Taxonomy" id="1220188"/>
    <lineage>
        <taxon>Eukaryota</taxon>
        <taxon>Fungi</taxon>
        <taxon>Dikarya</taxon>
        <taxon>Ascomycota</taxon>
        <taxon>Pezizomycotina</taxon>
        <taxon>Eurotiomycetes</taxon>
        <taxon>Eurotiomycetidae</taxon>
        <taxon>Eurotiales</taxon>
        <taxon>Aspergillaceae</taxon>
        <taxon>Aspergillus</taxon>
        <taxon>Aspergillus subgen. Circumdati</taxon>
    </lineage>
</organism>
<dbReference type="Proteomes" id="UP000308092">
    <property type="component" value="Unassembled WGS sequence"/>
</dbReference>
<keyword evidence="1" id="KW-1133">Transmembrane helix</keyword>
<keyword evidence="1" id="KW-0472">Membrane</keyword>